<reference evidence="3 4" key="1">
    <citation type="submission" date="2013-03" db="EMBL/GenBank/DDBJ databases">
        <title>Whole genome shotgun sequencing of Clostridium sartagoforme AAU1.</title>
        <authorList>
            <person name="Joshi C.G."/>
            <person name="Duggirala S.M."/>
            <person name="Nathani N.M."/>
            <person name="Bhatt V.D."/>
            <person name="Patel A.K."/>
            <person name="Pandya P.R."/>
            <person name="KaPatel J.A."/>
        </authorList>
    </citation>
    <scope>NUCLEOTIDE SEQUENCE [LARGE SCALE GENOMIC DNA]</scope>
    <source>
        <strain evidence="3 4">AAU1</strain>
    </source>
</reference>
<dbReference type="InterPro" id="IPR024301">
    <property type="entry name" value="Amidase_6"/>
</dbReference>
<dbReference type="EMBL" id="ASRV01000114">
    <property type="protein sequence ID" value="EOR25833.1"/>
    <property type="molecule type" value="Genomic_DNA"/>
</dbReference>
<feature type="domain" description="Putative amidase" evidence="2">
    <location>
        <begin position="167"/>
        <end position="344"/>
    </location>
</feature>
<organism evidence="3 4">
    <name type="scientific">Clostridium sartagoforme AAU1</name>
    <dbReference type="NCBI Taxonomy" id="1202534"/>
    <lineage>
        <taxon>Bacteria</taxon>
        <taxon>Bacillati</taxon>
        <taxon>Bacillota</taxon>
        <taxon>Clostridia</taxon>
        <taxon>Eubacteriales</taxon>
        <taxon>Clostridiaceae</taxon>
        <taxon>Clostridium</taxon>
    </lineage>
</organism>
<keyword evidence="4" id="KW-1185">Reference proteome</keyword>
<evidence type="ECO:0000256" key="1">
    <source>
        <dbReference type="SAM" id="SignalP"/>
    </source>
</evidence>
<gene>
    <name evidence="3" type="ORF">A500_09595</name>
</gene>
<evidence type="ECO:0000259" key="2">
    <source>
        <dbReference type="Pfam" id="PF12671"/>
    </source>
</evidence>
<accession>R9C9A2</accession>
<sequence>MKKSKLKKLLLAFVITTNSFSITTFASTNLTLDDQKFKNNSSTTIAQYSPDNSALSLLDESELELIEKNYSISSLNKASNEVNLANQLYSLTNDLNLKNKIISVERQDKIDAMLEMINILEKYSINIELENLIKNYISQYGPYTENDTLINYAHSLYNNGIQPRSTYSRTSAVNYAYTWWNSYNLASYPNLTYLGGDCANFVSQALVAGGKTTDSNWYIRKLNSNNNTPTTVSQLNSSWSVSNPSPWISAVEFNNYWSSRATSTETYAASLVYNNQQYVYNRPFYIGDAVQILVANYWWYEGYHTMLITSYDSTNKDFKLTYHTTNRKDVNLNSIANSYNSDKYQFRFFGM</sequence>
<feature type="signal peptide" evidence="1">
    <location>
        <begin position="1"/>
        <end position="26"/>
    </location>
</feature>
<name>R9C9A2_9CLOT</name>
<dbReference type="OrthoDB" id="9812429at2"/>
<evidence type="ECO:0000313" key="3">
    <source>
        <dbReference type="EMBL" id="EOR25833.1"/>
    </source>
</evidence>
<dbReference type="Proteomes" id="UP000013988">
    <property type="component" value="Unassembled WGS sequence"/>
</dbReference>
<comment type="caution">
    <text evidence="3">The sequence shown here is derived from an EMBL/GenBank/DDBJ whole genome shotgun (WGS) entry which is preliminary data.</text>
</comment>
<feature type="chain" id="PRO_5004471449" description="Putative amidase domain-containing protein" evidence="1">
    <location>
        <begin position="27"/>
        <end position="351"/>
    </location>
</feature>
<dbReference type="Pfam" id="PF12671">
    <property type="entry name" value="Amidase_6"/>
    <property type="match status" value="1"/>
</dbReference>
<dbReference type="PATRIC" id="fig|1202534.3.peg.1913"/>
<dbReference type="AlphaFoldDB" id="R9C9A2"/>
<keyword evidence="1" id="KW-0732">Signal</keyword>
<dbReference type="PANTHER" id="PTHR40032:SF1">
    <property type="entry name" value="EXPORTED PROTEIN"/>
    <property type="match status" value="1"/>
</dbReference>
<evidence type="ECO:0000313" key="4">
    <source>
        <dbReference type="Proteomes" id="UP000013988"/>
    </source>
</evidence>
<dbReference type="RefSeq" id="WP_016207281.1">
    <property type="nucleotide sequence ID" value="NZ_ASRV01000114.1"/>
</dbReference>
<proteinExistence type="predicted"/>
<dbReference type="PANTHER" id="PTHR40032">
    <property type="entry name" value="EXPORTED PROTEIN-RELATED"/>
    <property type="match status" value="1"/>
</dbReference>
<protein>
    <recommendedName>
        <fullName evidence="2">Putative amidase domain-containing protein</fullName>
    </recommendedName>
</protein>